<organism evidence="1 2">
    <name type="scientific">Racocetra fulgida</name>
    <dbReference type="NCBI Taxonomy" id="60492"/>
    <lineage>
        <taxon>Eukaryota</taxon>
        <taxon>Fungi</taxon>
        <taxon>Fungi incertae sedis</taxon>
        <taxon>Mucoromycota</taxon>
        <taxon>Glomeromycotina</taxon>
        <taxon>Glomeromycetes</taxon>
        <taxon>Diversisporales</taxon>
        <taxon>Gigasporaceae</taxon>
        <taxon>Racocetra</taxon>
    </lineage>
</organism>
<evidence type="ECO:0000313" key="1">
    <source>
        <dbReference type="EMBL" id="CAG8722379.1"/>
    </source>
</evidence>
<protein>
    <submittedName>
        <fullName evidence="1">18960_t:CDS:1</fullName>
    </submittedName>
</protein>
<evidence type="ECO:0000313" key="2">
    <source>
        <dbReference type="Proteomes" id="UP000789396"/>
    </source>
</evidence>
<feature type="non-terminal residue" evidence="1">
    <location>
        <position position="45"/>
    </location>
</feature>
<gene>
    <name evidence="1" type="ORF">RFULGI_LOCUS11551</name>
</gene>
<comment type="caution">
    <text evidence="1">The sequence shown here is derived from an EMBL/GenBank/DDBJ whole genome shotgun (WGS) entry which is preliminary data.</text>
</comment>
<dbReference type="AlphaFoldDB" id="A0A9N9NBL0"/>
<keyword evidence="2" id="KW-1185">Reference proteome</keyword>
<accession>A0A9N9NBL0</accession>
<dbReference type="Proteomes" id="UP000789396">
    <property type="component" value="Unassembled WGS sequence"/>
</dbReference>
<reference evidence="1" key="1">
    <citation type="submission" date="2021-06" db="EMBL/GenBank/DDBJ databases">
        <authorList>
            <person name="Kallberg Y."/>
            <person name="Tangrot J."/>
            <person name="Rosling A."/>
        </authorList>
    </citation>
    <scope>NUCLEOTIDE SEQUENCE</scope>
    <source>
        <strain evidence="1">IN212</strain>
    </source>
</reference>
<proteinExistence type="predicted"/>
<dbReference type="EMBL" id="CAJVPZ010025426">
    <property type="protein sequence ID" value="CAG8722379.1"/>
    <property type="molecule type" value="Genomic_DNA"/>
</dbReference>
<sequence length="45" mass="5130">MQLAGLDGGIEEIIQHELRNIRHQLANDKANNYEPTKKTAQEILD</sequence>
<name>A0A9N9NBL0_9GLOM</name>